<name>A0A4R7CSS4_9SPHI</name>
<accession>A0A4R7CSS4</accession>
<dbReference type="RefSeq" id="WP_133641844.1">
    <property type="nucleotide sequence ID" value="NZ_SNZV01000011.1"/>
</dbReference>
<proteinExistence type="predicted"/>
<sequence>MRSANTNQAITNNFSIQIPFKPFFVKEEFRLDPEIPSAPRHELHLTFFADARARIPIQLPVATPIFINQVIRHERDGSNRTGFTMVPVTAPKPFYNTVPSHTMVRKPVLLINNLSIPADGSYKKGL</sequence>
<evidence type="ECO:0000313" key="2">
    <source>
        <dbReference type="Proteomes" id="UP000294752"/>
    </source>
</evidence>
<keyword evidence="2" id="KW-1185">Reference proteome</keyword>
<dbReference type="Proteomes" id="UP000294752">
    <property type="component" value="Unassembled WGS sequence"/>
</dbReference>
<reference evidence="1 2" key="1">
    <citation type="submission" date="2019-03" db="EMBL/GenBank/DDBJ databases">
        <title>Genomic Encyclopedia of Type Strains, Phase III (KMG-III): the genomes of soil and plant-associated and newly described type strains.</title>
        <authorList>
            <person name="Whitman W."/>
        </authorList>
    </citation>
    <scope>NUCLEOTIDE SEQUENCE [LARGE SCALE GENOMIC DNA]</scope>
    <source>
        <strain evidence="1 2">CGMCC 1.12801</strain>
    </source>
</reference>
<dbReference type="EMBL" id="SNZV01000011">
    <property type="protein sequence ID" value="TDS08877.1"/>
    <property type="molecule type" value="Genomic_DNA"/>
</dbReference>
<organism evidence="1 2">
    <name type="scientific">Sphingobacterium paludis</name>
    <dbReference type="NCBI Taxonomy" id="1476465"/>
    <lineage>
        <taxon>Bacteria</taxon>
        <taxon>Pseudomonadati</taxon>
        <taxon>Bacteroidota</taxon>
        <taxon>Sphingobacteriia</taxon>
        <taxon>Sphingobacteriales</taxon>
        <taxon>Sphingobacteriaceae</taxon>
        <taxon>Sphingobacterium</taxon>
    </lineage>
</organism>
<dbReference type="AlphaFoldDB" id="A0A4R7CSS4"/>
<evidence type="ECO:0000313" key="1">
    <source>
        <dbReference type="EMBL" id="TDS08877.1"/>
    </source>
</evidence>
<protein>
    <submittedName>
        <fullName evidence="1">Uncharacterized protein</fullName>
    </submittedName>
</protein>
<gene>
    <name evidence="1" type="ORF">B0I21_1116</name>
</gene>
<comment type="caution">
    <text evidence="1">The sequence shown here is derived from an EMBL/GenBank/DDBJ whole genome shotgun (WGS) entry which is preliminary data.</text>
</comment>